<dbReference type="Pfam" id="PF26163">
    <property type="entry name" value="mS26"/>
    <property type="match status" value="1"/>
</dbReference>
<feature type="region of interest" description="Disordered" evidence="2">
    <location>
        <begin position="295"/>
        <end position="318"/>
    </location>
</feature>
<evidence type="ECO:0000256" key="1">
    <source>
        <dbReference type="SAM" id="Coils"/>
    </source>
</evidence>
<dbReference type="OrthoDB" id="5223508at2759"/>
<protein>
    <submittedName>
        <fullName evidence="3">Uncharacterized protein</fullName>
    </submittedName>
</protein>
<accession>A0A6C1E0S2</accession>
<dbReference type="CDD" id="cd23703">
    <property type="entry name" value="mS26_PET12"/>
    <property type="match status" value="1"/>
</dbReference>
<feature type="compositionally biased region" description="Low complexity" evidence="2">
    <location>
        <begin position="300"/>
        <end position="318"/>
    </location>
</feature>
<evidence type="ECO:0000313" key="3">
    <source>
        <dbReference type="EMBL" id="QID82493.1"/>
    </source>
</evidence>
<feature type="coiled-coil region" evidence="1">
    <location>
        <begin position="97"/>
        <end position="146"/>
    </location>
</feature>
<gene>
    <name evidence="3" type="ORF">GRS66_004918</name>
</gene>
<organism evidence="3 4">
    <name type="scientific">Saccharomyces pastorianus</name>
    <name type="common">Lager yeast</name>
    <name type="synonym">Saccharomyces cerevisiae x Saccharomyces eubayanus</name>
    <dbReference type="NCBI Taxonomy" id="27292"/>
    <lineage>
        <taxon>Eukaryota</taxon>
        <taxon>Fungi</taxon>
        <taxon>Dikarya</taxon>
        <taxon>Ascomycota</taxon>
        <taxon>Saccharomycotina</taxon>
        <taxon>Saccharomycetes</taxon>
        <taxon>Saccharomycetales</taxon>
        <taxon>Saccharomycetaceae</taxon>
        <taxon>Saccharomyces</taxon>
    </lineage>
</organism>
<keyword evidence="1" id="KW-0175">Coiled coil</keyword>
<evidence type="ECO:0000256" key="2">
    <source>
        <dbReference type="SAM" id="MobiDB-lite"/>
    </source>
</evidence>
<evidence type="ECO:0000313" key="4">
    <source>
        <dbReference type="Proteomes" id="UP000501346"/>
    </source>
</evidence>
<reference evidence="3 4" key="1">
    <citation type="journal article" date="2019" name="BMC Genomics">
        <title>Chromosome level assembly and comparative genome analysis confirm lager-brewing yeasts originated from a single hybridization.</title>
        <authorList>
            <person name="Salazar A.N."/>
            <person name="Gorter de Vries A.R."/>
            <person name="van den Broek M."/>
            <person name="Brouwers N."/>
            <person name="de la Torre Cortes P."/>
            <person name="Kuijpers N.G.A."/>
            <person name="Daran J.G."/>
            <person name="Abeel T."/>
        </authorList>
    </citation>
    <scope>NUCLEOTIDE SEQUENCE [LARGE SCALE GENOMIC DNA]</scope>
    <source>
        <strain evidence="3 4">CBS 1483</strain>
    </source>
</reference>
<dbReference type="InterPro" id="IPR058940">
    <property type="entry name" value="mS26_fungi"/>
</dbReference>
<dbReference type="Proteomes" id="UP000501346">
    <property type="component" value="Chromosome ScXV-ScXI"/>
</dbReference>
<dbReference type="EMBL" id="CP048996">
    <property type="protein sequence ID" value="QID82493.1"/>
    <property type="molecule type" value="Genomic_DNA"/>
</dbReference>
<sequence>MGKGAAKYGFKSGVFPTTRSILKSPTTKQTDIINKVKSPKPKGVLGIGYAKGVKHPKGSHRLSPKVNFIDVDNLIAKTVAEPQSIKSSNGSAQKVRLQKAELRRKFLIEAFRKEEARLLHKHEYLQKRTKELEKAKELELEKLNKEKSSDLTIMTLDKMMSQPLLRNRSPEESELLKLKRNYIRSLLNFQAHKKKLNELLNLYHVANEFIVTESQLLKKIDKVFNDETEEFTDAYDVTSNFTQFGNRKLLLSGNTTLQTQINNAIMGSLSNEKFFDISLVDSYLNKDLKNISNKIDSKLNPTSNGAGNNGNNNNTTNL</sequence>
<name>A0A6C1E0S2_SACPS</name>
<keyword evidence="4" id="KW-1185">Reference proteome</keyword>
<dbReference type="AlphaFoldDB" id="A0A6C1E0S2"/>
<proteinExistence type="predicted"/>